<sequence>MKPPESSTSRPTLGILAGGRASRLAGRDKAWLERDGVPQVVRWQRRFADEVAAVLVSANITLSNSRSSNSALSNSMLDRYRQAGLDAVADRHDGDLGPLAGLDALAAACRTPWLLTIPVDLVGVNECLLPTLESMGTANGAFAVDDDGPQPLVALWRVEALRPLVADAIREGDFAVHRLQLRLGMAAVRLEGVRFGNLNTPEDLAAAGIDHE</sequence>
<reference evidence="4 5" key="1">
    <citation type="submission" date="2019-06" db="EMBL/GenBank/DDBJ databases">
        <title>Lysobacter alkalisoli sp. nov. isolated from saline-alkali soil.</title>
        <authorList>
            <person name="Sun J.-Q."/>
            <person name="Xu L."/>
        </authorList>
    </citation>
    <scope>NUCLEOTIDE SEQUENCE [LARGE SCALE GENOMIC DNA]</scope>
    <source>
        <strain evidence="4 5">SJ-36</strain>
    </source>
</reference>
<dbReference type="PANTHER" id="PTHR19136">
    <property type="entry name" value="MOLYBDENUM COFACTOR GUANYLYLTRANSFERASE"/>
    <property type="match status" value="1"/>
</dbReference>
<dbReference type="Pfam" id="PF12804">
    <property type="entry name" value="NTP_transf_3"/>
    <property type="match status" value="1"/>
</dbReference>
<evidence type="ECO:0000259" key="3">
    <source>
        <dbReference type="Pfam" id="PF12804"/>
    </source>
</evidence>
<dbReference type="SUPFAM" id="SSF53448">
    <property type="entry name" value="Nucleotide-diphospho-sugar transferases"/>
    <property type="match status" value="1"/>
</dbReference>
<name>A0A514BRR8_9GAMM</name>
<dbReference type="Gene3D" id="3.90.550.10">
    <property type="entry name" value="Spore Coat Polysaccharide Biosynthesis Protein SpsA, Chain A"/>
    <property type="match status" value="1"/>
</dbReference>
<keyword evidence="5" id="KW-1185">Reference proteome</keyword>
<evidence type="ECO:0000256" key="1">
    <source>
        <dbReference type="ARBA" id="ARBA00022679"/>
    </source>
</evidence>
<dbReference type="OrthoDB" id="9788394at2"/>
<feature type="domain" description="MobA-like NTP transferase" evidence="3">
    <location>
        <begin position="15"/>
        <end position="166"/>
    </location>
</feature>
<proteinExistence type="predicted"/>
<evidence type="ECO:0000313" key="5">
    <source>
        <dbReference type="Proteomes" id="UP000317199"/>
    </source>
</evidence>
<evidence type="ECO:0000313" key="4">
    <source>
        <dbReference type="EMBL" id="QDH70077.1"/>
    </source>
</evidence>
<dbReference type="KEGG" id="lyj:FKV23_08195"/>
<dbReference type="InterPro" id="IPR029044">
    <property type="entry name" value="Nucleotide-diphossugar_trans"/>
</dbReference>
<keyword evidence="2" id="KW-0460">Magnesium</keyword>
<dbReference type="AlphaFoldDB" id="A0A514BRR8"/>
<evidence type="ECO:0000256" key="2">
    <source>
        <dbReference type="ARBA" id="ARBA00022842"/>
    </source>
</evidence>
<gene>
    <name evidence="4" type="ORF">FKV23_08195</name>
</gene>
<dbReference type="InterPro" id="IPR025877">
    <property type="entry name" value="MobA-like_NTP_Trfase"/>
</dbReference>
<dbReference type="Proteomes" id="UP000317199">
    <property type="component" value="Chromosome"/>
</dbReference>
<dbReference type="GO" id="GO:0016779">
    <property type="term" value="F:nucleotidyltransferase activity"/>
    <property type="evidence" value="ECO:0007669"/>
    <property type="project" value="UniProtKB-KW"/>
</dbReference>
<protein>
    <submittedName>
        <fullName evidence="4">Molybdenum cofactor guanylyltransferase</fullName>
    </submittedName>
</protein>
<keyword evidence="4" id="KW-0548">Nucleotidyltransferase</keyword>
<dbReference type="GO" id="GO:1902758">
    <property type="term" value="P:bis(molybdopterin guanine dinucleotide)molybdenum biosynthetic process"/>
    <property type="evidence" value="ECO:0007669"/>
    <property type="project" value="TreeGrafter"/>
</dbReference>
<dbReference type="EMBL" id="CP041242">
    <property type="protein sequence ID" value="QDH70077.1"/>
    <property type="molecule type" value="Genomic_DNA"/>
</dbReference>
<keyword evidence="1 4" id="KW-0808">Transferase</keyword>
<organism evidence="4 5">
    <name type="scientific">Marilutibacter alkalisoli</name>
    <dbReference type="NCBI Taxonomy" id="2591633"/>
    <lineage>
        <taxon>Bacteria</taxon>
        <taxon>Pseudomonadati</taxon>
        <taxon>Pseudomonadota</taxon>
        <taxon>Gammaproteobacteria</taxon>
        <taxon>Lysobacterales</taxon>
        <taxon>Lysobacteraceae</taxon>
        <taxon>Marilutibacter</taxon>
    </lineage>
</organism>
<accession>A0A514BRR8</accession>
<dbReference type="PANTHER" id="PTHR19136:SF81">
    <property type="entry name" value="MOLYBDENUM COFACTOR GUANYLYLTRANSFERASE"/>
    <property type="match status" value="1"/>
</dbReference>